<accession>A0ABQ6ZCP0</accession>
<name>A0ABQ6ZCP0_9GAMM</name>
<feature type="domain" description="N-acetyltransferase" evidence="1">
    <location>
        <begin position="12"/>
        <end position="164"/>
    </location>
</feature>
<sequence>MSAQVADSNPYAVARADVVRDRDAVVDIWRSSLHDDQARSLKLDWFYRHAPHDALLQVLLHQPSHAIVGTAGVGWRRMRLDGRDLRSGLLADMAVMPGHRMLGPALLLQRTASDTALQDGDLVYGFPNPHAVPVVKRLGYVHVGDMTTYVRIVRHGPYLARRMPAALAGLLGACIDRLVWLRDRLHRMAGRRLHAAWRTTPHETVHAQAWSGPGTLEGVHDRDALEWRFARCPLASFRFLYVQRDRAPQPCAWFVCRQQGDTLHVVDFKTDPAGSASRSLTVLADAAHALGCRSISLEGCLADSEKALLRRHGFFVRQGRPVYARWKQDDAAPRAAFRLTPFDEDE</sequence>
<proteinExistence type="predicted"/>
<evidence type="ECO:0000313" key="3">
    <source>
        <dbReference type="Proteomes" id="UP000781710"/>
    </source>
</evidence>
<dbReference type="PROSITE" id="PS51186">
    <property type="entry name" value="GNAT"/>
    <property type="match status" value="1"/>
</dbReference>
<evidence type="ECO:0000259" key="1">
    <source>
        <dbReference type="PROSITE" id="PS51186"/>
    </source>
</evidence>
<keyword evidence="3" id="KW-1185">Reference proteome</keyword>
<comment type="caution">
    <text evidence="2">The sequence shown here is derived from an EMBL/GenBank/DDBJ whole genome shotgun (WGS) entry which is preliminary data.</text>
</comment>
<dbReference type="Proteomes" id="UP000781710">
    <property type="component" value="Unassembled WGS sequence"/>
</dbReference>
<dbReference type="RefSeq" id="WP_162339194.1">
    <property type="nucleotide sequence ID" value="NZ_JBHSRQ010000013.1"/>
</dbReference>
<organism evidence="2 3">
    <name type="scientific">Pseudoxanthomonas japonensis</name>
    <dbReference type="NCBI Taxonomy" id="69284"/>
    <lineage>
        <taxon>Bacteria</taxon>
        <taxon>Pseudomonadati</taxon>
        <taxon>Pseudomonadota</taxon>
        <taxon>Gammaproteobacteria</taxon>
        <taxon>Lysobacterales</taxon>
        <taxon>Lysobacteraceae</taxon>
        <taxon>Pseudoxanthomonas</taxon>
    </lineage>
</organism>
<dbReference type="EMBL" id="PDWW01000036">
    <property type="protein sequence ID" value="KAF1721646.1"/>
    <property type="molecule type" value="Genomic_DNA"/>
</dbReference>
<gene>
    <name evidence="2" type="ORF">CSC78_17735</name>
</gene>
<protein>
    <recommendedName>
        <fullName evidence="1">N-acetyltransferase domain-containing protein</fullName>
    </recommendedName>
</protein>
<dbReference type="SUPFAM" id="SSF55729">
    <property type="entry name" value="Acyl-CoA N-acyltransferases (Nat)"/>
    <property type="match status" value="1"/>
</dbReference>
<evidence type="ECO:0000313" key="2">
    <source>
        <dbReference type="EMBL" id="KAF1721646.1"/>
    </source>
</evidence>
<dbReference type="Gene3D" id="3.40.630.30">
    <property type="match status" value="1"/>
</dbReference>
<dbReference type="InterPro" id="IPR016181">
    <property type="entry name" value="Acyl_CoA_acyltransferase"/>
</dbReference>
<dbReference type="InterPro" id="IPR000182">
    <property type="entry name" value="GNAT_dom"/>
</dbReference>
<reference evidence="2 3" key="1">
    <citation type="submission" date="2017-10" db="EMBL/GenBank/DDBJ databases">
        <title>Whole genome sequencing of members of genus Pseudoxanthomonas.</title>
        <authorList>
            <person name="Kumar S."/>
            <person name="Bansal K."/>
            <person name="Kaur A."/>
            <person name="Patil P."/>
            <person name="Sharma S."/>
            <person name="Patil P.B."/>
        </authorList>
    </citation>
    <scope>NUCLEOTIDE SEQUENCE [LARGE SCALE GENOMIC DNA]</scope>
    <source>
        <strain evidence="2 3">DSM 17109</strain>
    </source>
</reference>